<dbReference type="InterPro" id="IPR002052">
    <property type="entry name" value="DNA_methylase_N6_adenine_CS"/>
</dbReference>
<dbReference type="EMBL" id="BMDO01000007">
    <property type="protein sequence ID" value="GGI51509.1"/>
    <property type="molecule type" value="Genomic_DNA"/>
</dbReference>
<dbReference type="PANTHER" id="PTHR18895">
    <property type="entry name" value="HEMK METHYLTRANSFERASE"/>
    <property type="match status" value="1"/>
</dbReference>
<comment type="caution">
    <text evidence="8">The sequence shown here is derived from an EMBL/GenBank/DDBJ whole genome shotgun (WGS) entry which is preliminary data.</text>
</comment>
<dbReference type="GO" id="GO:0102559">
    <property type="term" value="F:peptide chain release factor N(5)-glutamine methyltransferase activity"/>
    <property type="evidence" value="ECO:0007669"/>
    <property type="project" value="UniProtKB-EC"/>
</dbReference>
<dbReference type="NCBIfam" id="TIGR03534">
    <property type="entry name" value="RF_mod_PrmC"/>
    <property type="match status" value="1"/>
</dbReference>
<accession>A0A917JD41</accession>
<evidence type="ECO:0000259" key="6">
    <source>
        <dbReference type="Pfam" id="PF05175"/>
    </source>
</evidence>
<reference evidence="8" key="1">
    <citation type="journal article" date="2014" name="Int. J. Syst. Evol. Microbiol.">
        <title>Complete genome sequence of Corynebacterium casei LMG S-19264T (=DSM 44701T), isolated from a smear-ripened cheese.</title>
        <authorList>
            <consortium name="US DOE Joint Genome Institute (JGI-PGF)"/>
            <person name="Walter F."/>
            <person name="Albersmeier A."/>
            <person name="Kalinowski J."/>
            <person name="Ruckert C."/>
        </authorList>
    </citation>
    <scope>NUCLEOTIDE SEQUENCE</scope>
    <source>
        <strain evidence="8">CCM 8711</strain>
    </source>
</reference>
<keyword evidence="2 5" id="KW-0808">Transferase</keyword>
<evidence type="ECO:0000256" key="4">
    <source>
        <dbReference type="ARBA" id="ARBA00048391"/>
    </source>
</evidence>
<feature type="domain" description="Release factor glutamine methyltransferase N-terminal" evidence="7">
    <location>
        <begin position="13"/>
        <end position="77"/>
    </location>
</feature>
<gene>
    <name evidence="5 8" type="primary">prmC</name>
    <name evidence="8" type="ORF">GCM10011425_27210</name>
</gene>
<evidence type="ECO:0000256" key="3">
    <source>
        <dbReference type="ARBA" id="ARBA00022691"/>
    </source>
</evidence>
<feature type="binding site" evidence="5">
    <location>
        <position position="145"/>
    </location>
    <ligand>
        <name>S-adenosyl-L-methionine</name>
        <dbReference type="ChEBI" id="CHEBI:59789"/>
    </ligand>
</feature>
<dbReference type="InterPro" id="IPR050320">
    <property type="entry name" value="N5-glutamine_MTase"/>
</dbReference>
<feature type="binding site" evidence="5">
    <location>
        <begin position="122"/>
        <end position="126"/>
    </location>
    <ligand>
        <name>S-adenosyl-L-methionine</name>
        <dbReference type="ChEBI" id="CHEBI:59789"/>
    </ligand>
</feature>
<dbReference type="EC" id="2.1.1.297" evidence="5"/>
<dbReference type="SUPFAM" id="SSF53335">
    <property type="entry name" value="S-adenosyl-L-methionine-dependent methyltransferases"/>
    <property type="match status" value="1"/>
</dbReference>
<dbReference type="InterPro" id="IPR040758">
    <property type="entry name" value="PrmC_N"/>
</dbReference>
<dbReference type="GO" id="GO:0003676">
    <property type="term" value="F:nucleic acid binding"/>
    <property type="evidence" value="ECO:0007669"/>
    <property type="project" value="InterPro"/>
</dbReference>
<name>A0A917JD41_9SPHI</name>
<comment type="similarity">
    <text evidence="5">Belongs to the protein N5-glutamine methyltransferase family. PrmC subfamily.</text>
</comment>
<sequence length="286" mass="31860">MKTVKDAFDVFKTSLAEIYTAPEAEAITSLVITEVTGLSRASVRAFTETELNVVQSERLLTYLDDLKTGKPIQYILGHTEFYGLPIEVNPSVLIPRPETEELVEWILQTIPRNSGYNILDLGTGSGCIPIVLKSKLIDSKVFAIDISPSALETAQRNAAVNKVDITFIEADILSLKTPEITGQKYNVIVSNPPYVTNADKLQMHRNVTDFEPHTALFVPDHDPLLFYNAIAQFATNQLVKGGNLFFEINESYGAETVDMLVKKGFQHIELRQDMAGKDRMIRAILL</sequence>
<comment type="catalytic activity">
    <reaction evidence="4 5">
        <text>L-glutaminyl-[peptide chain release factor] + S-adenosyl-L-methionine = N(5)-methyl-L-glutaminyl-[peptide chain release factor] + S-adenosyl-L-homocysteine + H(+)</text>
        <dbReference type="Rhea" id="RHEA:42896"/>
        <dbReference type="Rhea" id="RHEA-COMP:10271"/>
        <dbReference type="Rhea" id="RHEA-COMP:10272"/>
        <dbReference type="ChEBI" id="CHEBI:15378"/>
        <dbReference type="ChEBI" id="CHEBI:30011"/>
        <dbReference type="ChEBI" id="CHEBI:57856"/>
        <dbReference type="ChEBI" id="CHEBI:59789"/>
        <dbReference type="ChEBI" id="CHEBI:61891"/>
        <dbReference type="EC" id="2.1.1.297"/>
    </reaction>
</comment>
<dbReference type="Proteomes" id="UP000662074">
    <property type="component" value="Unassembled WGS sequence"/>
</dbReference>
<dbReference type="CDD" id="cd02440">
    <property type="entry name" value="AdoMet_MTases"/>
    <property type="match status" value="1"/>
</dbReference>
<evidence type="ECO:0000256" key="2">
    <source>
        <dbReference type="ARBA" id="ARBA00022679"/>
    </source>
</evidence>
<evidence type="ECO:0000256" key="1">
    <source>
        <dbReference type="ARBA" id="ARBA00022603"/>
    </source>
</evidence>
<evidence type="ECO:0000313" key="8">
    <source>
        <dbReference type="EMBL" id="GGI51509.1"/>
    </source>
</evidence>
<dbReference type="PANTHER" id="PTHR18895:SF74">
    <property type="entry name" value="MTRF1L RELEASE FACTOR GLUTAMINE METHYLTRANSFERASE"/>
    <property type="match status" value="1"/>
</dbReference>
<dbReference type="GO" id="GO:0032259">
    <property type="term" value="P:methylation"/>
    <property type="evidence" value="ECO:0007669"/>
    <property type="project" value="UniProtKB-KW"/>
</dbReference>
<dbReference type="HAMAP" id="MF_02126">
    <property type="entry name" value="RF_methyltr_PrmC"/>
    <property type="match status" value="1"/>
</dbReference>
<evidence type="ECO:0000256" key="5">
    <source>
        <dbReference type="HAMAP-Rule" id="MF_02126"/>
    </source>
</evidence>
<dbReference type="NCBIfam" id="TIGR00536">
    <property type="entry name" value="hemK_fam"/>
    <property type="match status" value="1"/>
</dbReference>
<dbReference type="InterPro" id="IPR029063">
    <property type="entry name" value="SAM-dependent_MTases_sf"/>
</dbReference>
<dbReference type="Pfam" id="PF05175">
    <property type="entry name" value="MTS"/>
    <property type="match status" value="1"/>
</dbReference>
<feature type="binding site" evidence="5">
    <location>
        <begin position="191"/>
        <end position="194"/>
    </location>
    <ligand>
        <name>substrate</name>
    </ligand>
</feature>
<protein>
    <recommendedName>
        <fullName evidence="5">Release factor glutamine methyltransferase</fullName>
        <shortName evidence="5">RF MTase</shortName>
        <ecNumber evidence="5">2.1.1.297</ecNumber>
    </recommendedName>
    <alternativeName>
        <fullName evidence="5">N5-glutamine methyltransferase PrmC</fullName>
    </alternativeName>
    <alternativeName>
        <fullName evidence="5">Protein-(glutamine-N5) MTase PrmC</fullName>
    </alternativeName>
    <alternativeName>
        <fullName evidence="5">Protein-glutamine N-methyltransferase PrmC</fullName>
    </alternativeName>
</protein>
<keyword evidence="1 5" id="KW-0489">Methyltransferase</keyword>
<dbReference type="InterPro" id="IPR019874">
    <property type="entry name" value="RF_methyltr_PrmC"/>
</dbReference>
<dbReference type="InterPro" id="IPR007848">
    <property type="entry name" value="Small_mtfrase_dom"/>
</dbReference>
<dbReference type="InterPro" id="IPR004556">
    <property type="entry name" value="HemK-like"/>
</dbReference>
<dbReference type="PROSITE" id="PS00092">
    <property type="entry name" value="N6_MTASE"/>
    <property type="match status" value="1"/>
</dbReference>
<dbReference type="RefSeq" id="WP_188417617.1">
    <property type="nucleotide sequence ID" value="NZ_BMDO01000007.1"/>
</dbReference>
<dbReference type="Gene3D" id="1.10.8.10">
    <property type="entry name" value="DNA helicase RuvA subunit, C-terminal domain"/>
    <property type="match status" value="1"/>
</dbReference>
<keyword evidence="9" id="KW-1185">Reference proteome</keyword>
<dbReference type="Pfam" id="PF17827">
    <property type="entry name" value="PrmC_N"/>
    <property type="match status" value="1"/>
</dbReference>
<reference evidence="8" key="2">
    <citation type="submission" date="2020-09" db="EMBL/GenBank/DDBJ databases">
        <authorList>
            <person name="Sun Q."/>
            <person name="Sedlacek I."/>
        </authorList>
    </citation>
    <scope>NUCLEOTIDE SEQUENCE</scope>
    <source>
        <strain evidence="8">CCM 8711</strain>
    </source>
</reference>
<keyword evidence="3 5" id="KW-0949">S-adenosyl-L-methionine</keyword>
<comment type="caution">
    <text evidence="5">Lacks conserved residue(s) required for the propagation of feature annotation.</text>
</comment>
<evidence type="ECO:0000259" key="7">
    <source>
        <dbReference type="Pfam" id="PF17827"/>
    </source>
</evidence>
<proteinExistence type="inferred from homology"/>
<comment type="function">
    <text evidence="5">Methylates the class 1 translation termination release factors RF1/PrfA and RF2/PrfB on the glutamine residue of the universally conserved GGQ motif.</text>
</comment>
<dbReference type="Gene3D" id="3.40.50.150">
    <property type="entry name" value="Vaccinia Virus protein VP39"/>
    <property type="match status" value="1"/>
</dbReference>
<evidence type="ECO:0000313" key="9">
    <source>
        <dbReference type="Proteomes" id="UP000662074"/>
    </source>
</evidence>
<dbReference type="AlphaFoldDB" id="A0A917JD41"/>
<feature type="binding site" evidence="5">
    <location>
        <position position="191"/>
    </location>
    <ligand>
        <name>S-adenosyl-L-methionine</name>
        <dbReference type="ChEBI" id="CHEBI:59789"/>
    </ligand>
</feature>
<organism evidence="8 9">
    <name type="scientific">Mucilaginibacter galii</name>
    <dbReference type="NCBI Taxonomy" id="2005073"/>
    <lineage>
        <taxon>Bacteria</taxon>
        <taxon>Pseudomonadati</taxon>
        <taxon>Bacteroidota</taxon>
        <taxon>Sphingobacteriia</taxon>
        <taxon>Sphingobacteriales</taxon>
        <taxon>Sphingobacteriaceae</taxon>
        <taxon>Mucilaginibacter</taxon>
    </lineage>
</organism>
<feature type="domain" description="Methyltransferase small" evidence="6">
    <location>
        <begin position="106"/>
        <end position="199"/>
    </location>
</feature>